<dbReference type="RefSeq" id="WP_344872736.1">
    <property type="nucleotide sequence ID" value="NZ_BAABAL010000005.1"/>
</dbReference>
<name>A0ABP7RKL4_9PSEU</name>
<dbReference type="EMBL" id="BAABAL010000005">
    <property type="protein sequence ID" value="GAA3998864.1"/>
    <property type="molecule type" value="Genomic_DNA"/>
</dbReference>
<organism evidence="2 3">
    <name type="scientific">Allokutzneria multivorans</name>
    <dbReference type="NCBI Taxonomy" id="1142134"/>
    <lineage>
        <taxon>Bacteria</taxon>
        <taxon>Bacillati</taxon>
        <taxon>Actinomycetota</taxon>
        <taxon>Actinomycetes</taxon>
        <taxon>Pseudonocardiales</taxon>
        <taxon>Pseudonocardiaceae</taxon>
        <taxon>Allokutzneria</taxon>
    </lineage>
</organism>
<accession>A0ABP7RKL4</accession>
<evidence type="ECO:0008006" key="4">
    <source>
        <dbReference type="Google" id="ProtNLM"/>
    </source>
</evidence>
<keyword evidence="3" id="KW-1185">Reference proteome</keyword>
<evidence type="ECO:0000313" key="3">
    <source>
        <dbReference type="Proteomes" id="UP001501747"/>
    </source>
</evidence>
<sequence length="126" mass="13201">MNTTKRVAAVAVVALFSFGLMAVPGHSAAQAAIDCTKNPKVLGSYKVVDTVLVRKTPTSDTAIGQINKGSKATVVYGHYTPDGDFCAAGTSGKKRTGCDGKKSTHYTVVRLQGVVGYAHFSCIKFS</sequence>
<protein>
    <recommendedName>
        <fullName evidence="4">SH3 domain-containing protein</fullName>
    </recommendedName>
</protein>
<evidence type="ECO:0000256" key="1">
    <source>
        <dbReference type="SAM" id="SignalP"/>
    </source>
</evidence>
<feature type="signal peptide" evidence="1">
    <location>
        <begin position="1"/>
        <end position="22"/>
    </location>
</feature>
<dbReference type="Proteomes" id="UP001501747">
    <property type="component" value="Unassembled WGS sequence"/>
</dbReference>
<feature type="chain" id="PRO_5047240746" description="SH3 domain-containing protein" evidence="1">
    <location>
        <begin position="23"/>
        <end position="126"/>
    </location>
</feature>
<evidence type="ECO:0000313" key="2">
    <source>
        <dbReference type="EMBL" id="GAA3998864.1"/>
    </source>
</evidence>
<reference evidence="3" key="1">
    <citation type="journal article" date="2019" name="Int. J. Syst. Evol. Microbiol.">
        <title>The Global Catalogue of Microorganisms (GCM) 10K type strain sequencing project: providing services to taxonomists for standard genome sequencing and annotation.</title>
        <authorList>
            <consortium name="The Broad Institute Genomics Platform"/>
            <consortium name="The Broad Institute Genome Sequencing Center for Infectious Disease"/>
            <person name="Wu L."/>
            <person name="Ma J."/>
        </authorList>
    </citation>
    <scope>NUCLEOTIDE SEQUENCE [LARGE SCALE GENOMIC DNA]</scope>
    <source>
        <strain evidence="3">JCM 17342</strain>
    </source>
</reference>
<keyword evidence="1" id="KW-0732">Signal</keyword>
<gene>
    <name evidence="2" type="ORF">GCM10022247_18880</name>
</gene>
<proteinExistence type="predicted"/>
<comment type="caution">
    <text evidence="2">The sequence shown here is derived from an EMBL/GenBank/DDBJ whole genome shotgun (WGS) entry which is preliminary data.</text>
</comment>